<dbReference type="Proteomes" id="UP000654075">
    <property type="component" value="Unassembled WGS sequence"/>
</dbReference>
<reference evidence="1" key="1">
    <citation type="submission" date="2021-02" db="EMBL/GenBank/DDBJ databases">
        <authorList>
            <person name="Dougan E. K."/>
            <person name="Rhodes N."/>
            <person name="Thang M."/>
            <person name="Chan C."/>
        </authorList>
    </citation>
    <scope>NUCLEOTIDE SEQUENCE</scope>
</reference>
<evidence type="ECO:0000313" key="1">
    <source>
        <dbReference type="EMBL" id="CAE8618918.1"/>
    </source>
</evidence>
<proteinExistence type="predicted"/>
<keyword evidence="2" id="KW-1185">Reference proteome</keyword>
<accession>A0A813FWS1</accession>
<gene>
    <name evidence="1" type="ORF">PGLA1383_LOCUS36514</name>
</gene>
<dbReference type="InterPro" id="IPR002110">
    <property type="entry name" value="Ankyrin_rpt"/>
</dbReference>
<dbReference type="InterPro" id="IPR036770">
    <property type="entry name" value="Ankyrin_rpt-contain_sf"/>
</dbReference>
<name>A0A813FWS1_POLGL</name>
<dbReference type="AlphaFoldDB" id="A0A813FWS1"/>
<organism evidence="1 2">
    <name type="scientific">Polarella glacialis</name>
    <name type="common">Dinoflagellate</name>
    <dbReference type="NCBI Taxonomy" id="89957"/>
    <lineage>
        <taxon>Eukaryota</taxon>
        <taxon>Sar</taxon>
        <taxon>Alveolata</taxon>
        <taxon>Dinophyceae</taxon>
        <taxon>Suessiales</taxon>
        <taxon>Suessiaceae</taxon>
        <taxon>Polarella</taxon>
    </lineage>
</organism>
<dbReference type="Pfam" id="PF12796">
    <property type="entry name" value="Ank_2"/>
    <property type="match status" value="1"/>
</dbReference>
<evidence type="ECO:0000313" key="2">
    <source>
        <dbReference type="Proteomes" id="UP000654075"/>
    </source>
</evidence>
<comment type="caution">
    <text evidence="1">The sequence shown here is derived from an EMBL/GenBank/DDBJ whole genome shotgun (WGS) entry which is preliminary data.</text>
</comment>
<dbReference type="OrthoDB" id="437159at2759"/>
<sequence>ENDGDTVLTELLFGQSDRGSVKRTGALTRTLIRPETSAPGCGPLLRPGAGAAYEVVFDRVAIRSAPTVHATTLEVKPQGSLLELFDWDDSRLWRRCPADLSGTTAGWAMLDHPEFGPLLRPKGSVLCVRPLEPLCVAAAEGRDEDLQRFLAQGLDANVRNADGLSPLMLASQAGALNCVVHLLEARAVSSTSVPGTADAMELASSTQVRSLLEALLGQGTPSTSDEVVEALGNLSLAARLAADRIMEELAEAEAQISEVRPRADILDAALLPAKKSGGTLYEVNHKAVAIRYLPSVHSEIVGTRIRGQTLTLFEADASGRWRRFDSDGCEEGWVLLHHHELGDLVRPVHREAKQNS</sequence>
<feature type="non-terminal residue" evidence="1">
    <location>
        <position position="1"/>
    </location>
</feature>
<dbReference type="SUPFAM" id="SSF48403">
    <property type="entry name" value="Ankyrin repeat"/>
    <property type="match status" value="1"/>
</dbReference>
<protein>
    <submittedName>
        <fullName evidence="1">Uncharacterized protein</fullName>
    </submittedName>
</protein>
<dbReference type="Gene3D" id="1.25.40.20">
    <property type="entry name" value="Ankyrin repeat-containing domain"/>
    <property type="match status" value="1"/>
</dbReference>
<dbReference type="EMBL" id="CAJNNV010026742">
    <property type="protein sequence ID" value="CAE8618918.1"/>
    <property type="molecule type" value="Genomic_DNA"/>
</dbReference>